<reference evidence="1 2" key="1">
    <citation type="submission" date="2019-12" db="EMBL/GenBank/DDBJ databases">
        <title>Genomic-based taxomic classification of the family Erythrobacteraceae.</title>
        <authorList>
            <person name="Xu L."/>
        </authorList>
    </citation>
    <scope>NUCLEOTIDE SEQUENCE [LARGE SCALE GENOMIC DNA]</scope>
    <source>
        <strain evidence="1 2">MCCC 1A09962</strain>
    </source>
</reference>
<dbReference type="AlphaFoldDB" id="A0A844ZAX4"/>
<proteinExistence type="predicted"/>
<evidence type="ECO:0000313" key="1">
    <source>
        <dbReference type="EMBL" id="MXO84948.1"/>
    </source>
</evidence>
<sequence>MSDQRMRSKLQKELKAALKEVIARVPVIAPGCEIRPTDPRSFYQVRNEHEGLTFDFPITGLRLRRAAGDDKASLYVALSGTIVFDTEQKTGKPLVHWFSTRISYFHTSKAGKVDHLLALHYDCDPTRPGHPLYHAQLSSNPTEVAANLQELNRLFGTNLALDKDAMCATGAASKVRIPSAHMDMMSVIAQLVADHLIDSNSNEEEKDGFERIRERLLFFKSHPERDGRMNAVVANNCFRGLRWYPMP</sequence>
<comment type="caution">
    <text evidence="1">The sequence shown here is derived from an EMBL/GenBank/DDBJ whole genome shotgun (WGS) entry which is preliminary data.</text>
</comment>
<accession>A0A844ZAX4</accession>
<keyword evidence="2" id="KW-1185">Reference proteome</keyword>
<dbReference type="Proteomes" id="UP000433104">
    <property type="component" value="Unassembled WGS sequence"/>
</dbReference>
<dbReference type="OrthoDB" id="8480991at2"/>
<gene>
    <name evidence="1" type="ORF">GRI38_02745</name>
</gene>
<protein>
    <submittedName>
        <fullName evidence="1">Uncharacterized protein</fullName>
    </submittedName>
</protein>
<dbReference type="RefSeq" id="WP_160681444.1">
    <property type="nucleotide sequence ID" value="NZ_WTYW01000001.1"/>
</dbReference>
<evidence type="ECO:0000313" key="2">
    <source>
        <dbReference type="Proteomes" id="UP000433104"/>
    </source>
</evidence>
<name>A0A844ZAX4_9SPHN</name>
<dbReference type="EMBL" id="WTYW01000001">
    <property type="protein sequence ID" value="MXO84948.1"/>
    <property type="molecule type" value="Genomic_DNA"/>
</dbReference>
<organism evidence="1 2">
    <name type="scientific">Parapontixanthobacter aurantiacus</name>
    <dbReference type="NCBI Taxonomy" id="1463599"/>
    <lineage>
        <taxon>Bacteria</taxon>
        <taxon>Pseudomonadati</taxon>
        <taxon>Pseudomonadota</taxon>
        <taxon>Alphaproteobacteria</taxon>
        <taxon>Sphingomonadales</taxon>
        <taxon>Erythrobacteraceae</taxon>
        <taxon>Parapontixanthobacter</taxon>
    </lineage>
</organism>